<keyword evidence="1" id="KW-0378">Hydrolase</keyword>
<dbReference type="InterPro" id="IPR053145">
    <property type="entry name" value="AB_hydrolase_Est10"/>
</dbReference>
<dbReference type="GO" id="GO:0052689">
    <property type="term" value="F:carboxylic ester hydrolase activity"/>
    <property type="evidence" value="ECO:0007669"/>
    <property type="project" value="TreeGrafter"/>
</dbReference>
<gene>
    <name evidence="1" type="ORF">C5750_17910</name>
</gene>
<sequence>MNKEIHRQSGEFADAVRIGGRAAAQPVVFNQTIGLFQRADTDHSGNTAVLFASPWGLEELCTRKFWRIIAEQLAEKGIPSFRFDWPGTGDALDGGDFSKGLAVWSDALVAGAALLKDLSGCQRVIVLSQGLGCVIAADAAGHIGGLDAIAFMAPVVSGRHYTRELSIWSGMVDADLGLPEAQRDKTGVSIASLKLPAEVAEGLRRANLMTLGSKIAPECLVLARVDRPSDREFAAHLSQLGIDTILEDYTSYDKLVSNPVISQLPLAVAGRIADWAAGVAGRIASPEVHAPAIRDVKPGTLQGDDFCETPLRFGRGDRLYGVLCEPQGARRGATVLFLTSAYDRHAGWGRTIVTIARALARRGVASLRFDTANASDSPPVPGVPDQVLYHDAQNADVAEALSFLNGLGTPAIIAAGRCSGAYLGFQSAVADPRLSGAVLVNPITFYWEPGRSVDEAVREGSRTLEEYGSRLLRASTFKRLVRGELDFAGIARNVAGGMGRRIAKRARHLLRGRTTEGRAVYKAFGVLKDRQIPVELLYSYRDPGLEYFGYYFDAREDRIAGYPNVSVKKIPDADHNLTPQHARTIYIDALERMALRFQG</sequence>
<comment type="caution">
    <text evidence="1">The sequence shown here is derived from an EMBL/GenBank/DDBJ whole genome shotgun (WGS) entry which is preliminary data.</text>
</comment>
<evidence type="ECO:0000313" key="2">
    <source>
        <dbReference type="Proteomes" id="UP000238563"/>
    </source>
</evidence>
<dbReference type="PANTHER" id="PTHR43265:SF1">
    <property type="entry name" value="ESTERASE ESTD"/>
    <property type="match status" value="1"/>
</dbReference>
<dbReference type="AlphaFoldDB" id="A0A2S9JFL4"/>
<proteinExistence type="predicted"/>
<organism evidence="1 2">
    <name type="scientific">Phyllobacterium myrsinacearum</name>
    <dbReference type="NCBI Taxonomy" id="28101"/>
    <lineage>
        <taxon>Bacteria</taxon>
        <taxon>Pseudomonadati</taxon>
        <taxon>Pseudomonadota</taxon>
        <taxon>Alphaproteobacteria</taxon>
        <taxon>Hyphomicrobiales</taxon>
        <taxon>Phyllobacteriaceae</taxon>
        <taxon>Phyllobacterium</taxon>
    </lineage>
</organism>
<dbReference type="InterPro" id="IPR029058">
    <property type="entry name" value="AB_hydrolase_fold"/>
</dbReference>
<evidence type="ECO:0000313" key="1">
    <source>
        <dbReference type="EMBL" id="PRD51722.1"/>
    </source>
</evidence>
<dbReference type="EMBL" id="PVBT01000005">
    <property type="protein sequence ID" value="PRD51722.1"/>
    <property type="molecule type" value="Genomic_DNA"/>
</dbReference>
<name>A0A2S9JFL4_9HYPH</name>
<dbReference type="Gene3D" id="3.40.50.1820">
    <property type="entry name" value="alpha/beta hydrolase"/>
    <property type="match status" value="2"/>
</dbReference>
<accession>A0A2S9JFL4</accession>
<protein>
    <submittedName>
        <fullName evidence="1">Alpha/beta hydrolase</fullName>
    </submittedName>
</protein>
<dbReference type="Proteomes" id="UP000238563">
    <property type="component" value="Unassembled WGS sequence"/>
</dbReference>
<dbReference type="PANTHER" id="PTHR43265">
    <property type="entry name" value="ESTERASE ESTD"/>
    <property type="match status" value="1"/>
</dbReference>
<dbReference type="SUPFAM" id="SSF53474">
    <property type="entry name" value="alpha/beta-Hydrolases"/>
    <property type="match status" value="2"/>
</dbReference>
<dbReference type="OrthoDB" id="249225at2"/>
<keyword evidence="2" id="KW-1185">Reference proteome</keyword>
<reference evidence="1 2" key="1">
    <citation type="submission" date="2018-02" db="EMBL/GenBank/DDBJ databases">
        <title>The draft genome of Phyllobacterium myrsinacearum DSM5892.</title>
        <authorList>
            <person name="Li L."/>
            <person name="Liu L."/>
            <person name="Zhang X."/>
            <person name="Wang T."/>
        </authorList>
    </citation>
    <scope>NUCLEOTIDE SEQUENCE [LARGE SCALE GENOMIC DNA]</scope>
    <source>
        <strain evidence="1 2">DSM 5892</strain>
    </source>
</reference>